<dbReference type="EMBL" id="CABP01000182">
    <property type="protein sequence ID" value="CBI06485.1"/>
    <property type="molecule type" value="Genomic_DNA"/>
</dbReference>
<sequence>MMSTGTGQPVPAACAQAPATIMHKDGKPSHNPFRAAFLRRNGTPSLWVNALRA</sequence>
<dbReference type="AlphaFoldDB" id="E6QGX1"/>
<comment type="caution">
    <text evidence="1">The sequence shown here is derived from an EMBL/GenBank/DDBJ whole genome shotgun (WGS) entry which is preliminary data.</text>
</comment>
<proteinExistence type="predicted"/>
<organism evidence="1">
    <name type="scientific">mine drainage metagenome</name>
    <dbReference type="NCBI Taxonomy" id="410659"/>
    <lineage>
        <taxon>unclassified sequences</taxon>
        <taxon>metagenomes</taxon>
        <taxon>ecological metagenomes</taxon>
    </lineage>
</organism>
<reference evidence="1" key="1">
    <citation type="submission" date="2009-10" db="EMBL/GenBank/DDBJ databases">
        <title>Diversity of trophic interactions inside an arsenic-rich microbial ecosystem.</title>
        <authorList>
            <person name="Bertin P.N."/>
            <person name="Heinrich-Salmeron A."/>
            <person name="Pelletier E."/>
            <person name="Goulhen-Chollet F."/>
            <person name="Arsene-Ploetze F."/>
            <person name="Gallien S."/>
            <person name="Calteau A."/>
            <person name="Vallenet D."/>
            <person name="Casiot C."/>
            <person name="Chane-Woon-Ming B."/>
            <person name="Giloteaux L."/>
            <person name="Barakat M."/>
            <person name="Bonnefoy V."/>
            <person name="Bruneel O."/>
            <person name="Chandler M."/>
            <person name="Cleiss J."/>
            <person name="Duran R."/>
            <person name="Elbaz-Poulichet F."/>
            <person name="Fonknechten N."/>
            <person name="Lauga B."/>
            <person name="Mornico D."/>
            <person name="Ortet P."/>
            <person name="Schaeffer C."/>
            <person name="Siguier P."/>
            <person name="Alexander Thil Smith A."/>
            <person name="Van Dorsselaer A."/>
            <person name="Weissenbach J."/>
            <person name="Medigue C."/>
            <person name="Le Paslier D."/>
        </authorList>
    </citation>
    <scope>NUCLEOTIDE SEQUENCE</scope>
</reference>
<name>E6QGX1_9ZZZZ</name>
<evidence type="ECO:0000313" key="1">
    <source>
        <dbReference type="EMBL" id="CBI06485.1"/>
    </source>
</evidence>
<gene>
    <name evidence="1" type="ORF">CARN5_3290</name>
</gene>
<accession>E6QGX1</accession>
<protein>
    <submittedName>
        <fullName evidence="1">Uncharacterized protein</fullName>
    </submittedName>
</protein>